<sequence length="129" mass="14608">MEPKWWKGLLSGSKLARASRIVGMHSVVYKIWPKNIVLHELGERLAEVMLKRPQFIAPVLAVLEQYEFAVRRISVQLLSVHMFTILVPNREVVTTTLRAFTSTFPIATNAYDNAFSIHIDIVGSESIDS</sequence>
<evidence type="ECO:0000313" key="1">
    <source>
        <dbReference type="Proteomes" id="UP000887575"/>
    </source>
</evidence>
<accession>A0AAF3F0C7</accession>
<keyword evidence="1" id="KW-1185">Reference proteome</keyword>
<dbReference type="WBParaSite" id="MBELARI_LOCUS19911">
    <property type="protein sequence ID" value="MBELARI_LOCUS19911"/>
    <property type="gene ID" value="MBELARI_LOCUS19911"/>
</dbReference>
<protein>
    <submittedName>
        <fullName evidence="2">Uncharacterized protein</fullName>
    </submittedName>
</protein>
<reference evidence="2" key="1">
    <citation type="submission" date="2024-02" db="UniProtKB">
        <authorList>
            <consortium name="WormBaseParasite"/>
        </authorList>
    </citation>
    <scope>IDENTIFICATION</scope>
</reference>
<name>A0AAF3F0C7_9BILA</name>
<evidence type="ECO:0000313" key="2">
    <source>
        <dbReference type="WBParaSite" id="MBELARI_LOCUS19911"/>
    </source>
</evidence>
<dbReference type="AlphaFoldDB" id="A0AAF3F0C7"/>
<proteinExistence type="predicted"/>
<organism evidence="1 2">
    <name type="scientific">Mesorhabditis belari</name>
    <dbReference type="NCBI Taxonomy" id="2138241"/>
    <lineage>
        <taxon>Eukaryota</taxon>
        <taxon>Metazoa</taxon>
        <taxon>Ecdysozoa</taxon>
        <taxon>Nematoda</taxon>
        <taxon>Chromadorea</taxon>
        <taxon>Rhabditida</taxon>
        <taxon>Rhabditina</taxon>
        <taxon>Rhabditomorpha</taxon>
        <taxon>Rhabditoidea</taxon>
        <taxon>Rhabditidae</taxon>
        <taxon>Mesorhabditinae</taxon>
        <taxon>Mesorhabditis</taxon>
    </lineage>
</organism>
<dbReference type="Proteomes" id="UP000887575">
    <property type="component" value="Unassembled WGS sequence"/>
</dbReference>